<sequence length="721" mass="81216">MIIKPAVLFLTFVAAVSTLQNPLISSPFDNFRVECAKSSGAVRISVRMVGSQGFIRQDIVFAITCERVDELYPWYGIPTGIVEIEREDCYYSHLFDPVVDTESSYTCRPREYISGITRLSDTRIQVLCCRLRTRDEVNCREAAFTKPIGSDLRTEIYHRNQLINAIAVEGHNYRVRFCDFTPRAIDLIYGDLSATTAITTEIPKNQEEYLASETESSVLNIATARMKTNSKKGRLIFQVATVPSATKDVVQIFRPSSFHSFEEDQNMTNINIVSSDKNDHSQRFLSDIESSPQVQQTPERKLSTVTDSVTENEDQSIDWETDEISNQNSATSTVSSISTSVMQDHSTTGEEVVSYDRNRIKTTTLSYFSSLQTTTSASLILLKPLNSKALYTGIASRNRQPTTKTYTRRRMKQPLSPIISTASFKITPQPTMTSTDLIERNPSKSNDQLQRDSSNVIHIDEETKFSPFENRDNNPARDSEAFESGHLFLTSINPFNMTSSMEDGSSYKFSNQIRRTPIKSSRKEIGAAFKDFPNKQTNMVDHEFNFPSFSDENIDDASADYSDYDFSMKKSADGSRTYVPENHEPLNAPSAIVYDASKENDIAGNAKKKKKKTQQYGQESNQKYKENLSKALLPMNDDEINLVPTDVHGPSSVNSLSIVSMLTFCTKDIAIRDRHNLVIACGSETEIWEPFRCPEGSECFYSTDSSYRICCAVAEAVRYAQ</sequence>
<feature type="region of interest" description="Disordered" evidence="1">
    <location>
        <begin position="432"/>
        <end position="479"/>
    </location>
</feature>
<dbReference type="OrthoDB" id="5873432at2759"/>
<dbReference type="EMBL" id="KZ270035">
    <property type="protein sequence ID" value="OZC07318.1"/>
    <property type="molecule type" value="Genomic_DNA"/>
</dbReference>
<feature type="compositionally biased region" description="Polar residues" evidence="1">
    <location>
        <begin position="288"/>
        <end position="309"/>
    </location>
</feature>
<accession>A0A238BRW6</accession>
<keyword evidence="2" id="KW-0732">Signal</keyword>
<evidence type="ECO:0000256" key="1">
    <source>
        <dbReference type="SAM" id="MobiDB-lite"/>
    </source>
</evidence>
<evidence type="ECO:0008006" key="5">
    <source>
        <dbReference type="Google" id="ProtNLM"/>
    </source>
</evidence>
<keyword evidence="4" id="KW-1185">Reference proteome</keyword>
<name>A0A238BRW6_9BILA</name>
<protein>
    <recommendedName>
        <fullName evidence="5">Zona pellucida-like domain protein</fullName>
    </recommendedName>
</protein>
<dbReference type="Proteomes" id="UP000242913">
    <property type="component" value="Unassembled WGS sequence"/>
</dbReference>
<evidence type="ECO:0000313" key="3">
    <source>
        <dbReference type="EMBL" id="OZC07318.1"/>
    </source>
</evidence>
<feature type="region of interest" description="Disordered" evidence="1">
    <location>
        <begin position="287"/>
        <end position="350"/>
    </location>
</feature>
<feature type="signal peptide" evidence="2">
    <location>
        <begin position="1"/>
        <end position="18"/>
    </location>
</feature>
<feature type="chain" id="PRO_5012511679" description="Zona pellucida-like domain protein" evidence="2">
    <location>
        <begin position="19"/>
        <end position="721"/>
    </location>
</feature>
<feature type="compositionally biased region" description="Polar residues" evidence="1">
    <location>
        <begin position="443"/>
        <end position="456"/>
    </location>
</feature>
<feature type="compositionally biased region" description="Low complexity" evidence="1">
    <location>
        <begin position="329"/>
        <end position="341"/>
    </location>
</feature>
<feature type="compositionally biased region" description="Acidic residues" evidence="1">
    <location>
        <begin position="310"/>
        <end position="323"/>
    </location>
</feature>
<evidence type="ECO:0000256" key="2">
    <source>
        <dbReference type="SAM" id="SignalP"/>
    </source>
</evidence>
<dbReference type="AlphaFoldDB" id="A0A238BRW6"/>
<reference evidence="3 4" key="1">
    <citation type="submission" date="2015-12" db="EMBL/GenBank/DDBJ databases">
        <title>Draft genome of the nematode, Onchocerca flexuosa.</title>
        <authorList>
            <person name="Mitreva M."/>
        </authorList>
    </citation>
    <scope>NUCLEOTIDE SEQUENCE [LARGE SCALE GENOMIC DNA]</scope>
    <source>
        <strain evidence="3">Red Deer</strain>
    </source>
</reference>
<organism evidence="3 4">
    <name type="scientific">Onchocerca flexuosa</name>
    <dbReference type="NCBI Taxonomy" id="387005"/>
    <lineage>
        <taxon>Eukaryota</taxon>
        <taxon>Metazoa</taxon>
        <taxon>Ecdysozoa</taxon>
        <taxon>Nematoda</taxon>
        <taxon>Chromadorea</taxon>
        <taxon>Rhabditida</taxon>
        <taxon>Spirurina</taxon>
        <taxon>Spiruromorpha</taxon>
        <taxon>Filarioidea</taxon>
        <taxon>Onchocercidae</taxon>
        <taxon>Onchocerca</taxon>
    </lineage>
</organism>
<gene>
    <name evidence="3" type="ORF">X798_05684</name>
</gene>
<feature type="compositionally biased region" description="Basic and acidic residues" evidence="1">
    <location>
        <begin position="458"/>
        <end position="479"/>
    </location>
</feature>
<proteinExistence type="predicted"/>
<evidence type="ECO:0000313" key="4">
    <source>
        <dbReference type="Proteomes" id="UP000242913"/>
    </source>
</evidence>